<proteinExistence type="predicted"/>
<dbReference type="EMBL" id="JBBNAG010000011">
    <property type="protein sequence ID" value="KAK9094442.1"/>
    <property type="molecule type" value="Genomic_DNA"/>
</dbReference>
<dbReference type="AlphaFoldDB" id="A0AAP0EPD2"/>
<name>A0AAP0EPD2_9MAGN</name>
<keyword evidence="2" id="KW-1185">Reference proteome</keyword>
<gene>
    <name evidence="1" type="ORF">Scep_025911</name>
</gene>
<organism evidence="1 2">
    <name type="scientific">Stephania cephalantha</name>
    <dbReference type="NCBI Taxonomy" id="152367"/>
    <lineage>
        <taxon>Eukaryota</taxon>
        <taxon>Viridiplantae</taxon>
        <taxon>Streptophyta</taxon>
        <taxon>Embryophyta</taxon>
        <taxon>Tracheophyta</taxon>
        <taxon>Spermatophyta</taxon>
        <taxon>Magnoliopsida</taxon>
        <taxon>Ranunculales</taxon>
        <taxon>Menispermaceae</taxon>
        <taxon>Menispermoideae</taxon>
        <taxon>Cissampelideae</taxon>
        <taxon>Stephania</taxon>
    </lineage>
</organism>
<sequence>MKYRYIRTERRRIREEDIPEGEHYGGRMAMVTMMRFSRNPRPTRYYPLYNNNLRPSFVLWRYSSCEYVSLVGPGYMHEYMTRTFMAIDTRLDHKGDLLRRIEGHLLPAWSARDDRASGSAHQTSSH</sequence>
<protein>
    <submittedName>
        <fullName evidence="1">Uncharacterized protein</fullName>
    </submittedName>
</protein>
<dbReference type="Proteomes" id="UP001419268">
    <property type="component" value="Unassembled WGS sequence"/>
</dbReference>
<accession>A0AAP0EPD2</accession>
<reference evidence="1 2" key="1">
    <citation type="submission" date="2024-01" db="EMBL/GenBank/DDBJ databases">
        <title>Genome assemblies of Stephania.</title>
        <authorList>
            <person name="Yang L."/>
        </authorList>
    </citation>
    <scope>NUCLEOTIDE SEQUENCE [LARGE SCALE GENOMIC DNA]</scope>
    <source>
        <strain evidence="1">JXDWG</strain>
        <tissue evidence="1">Leaf</tissue>
    </source>
</reference>
<evidence type="ECO:0000313" key="2">
    <source>
        <dbReference type="Proteomes" id="UP001419268"/>
    </source>
</evidence>
<comment type="caution">
    <text evidence="1">The sequence shown here is derived from an EMBL/GenBank/DDBJ whole genome shotgun (WGS) entry which is preliminary data.</text>
</comment>
<evidence type="ECO:0000313" key="1">
    <source>
        <dbReference type="EMBL" id="KAK9094442.1"/>
    </source>
</evidence>